<dbReference type="PANTHER" id="PTHR30619">
    <property type="entry name" value="DNA INTERNALIZATION/COMPETENCE PROTEIN COMEC/REC2"/>
    <property type="match status" value="1"/>
</dbReference>
<dbReference type="InterPro" id="IPR052159">
    <property type="entry name" value="Competence_DNA_uptake"/>
</dbReference>
<dbReference type="InterPro" id="IPR036866">
    <property type="entry name" value="RibonucZ/Hydroxyglut_hydro"/>
</dbReference>
<evidence type="ECO:0000259" key="1">
    <source>
        <dbReference type="Pfam" id="PF00753"/>
    </source>
</evidence>
<sequence>MPRMEAPESGVTVRMYRQGHGDCFLLAMRKVDGSAFYMLIDCGLWTNSEIKPDQTIDKVIADIAEATANRLDVVLVTHEHMDHVNGFAAKDPATRKPCFDPIEIGELWLGWTEDGDDPFANSLRERFHDTLLALMGADERLERAGFGIHSPNRTMLRDLLSFETGEDAADALRERFRKVKRQHPALSPRRQGALAIEGITNKRAIKYLRDRIAGDPVFLRPDHEPYRLPGVDGVRVYALGPPRDIELLLSLEPQGEEEFRLSADGATLSLLAATVDGGPEDTNRAFDPRFGISRKNVEQGPDAFLKAFFADHYGVKGKRGSAEAWRQIDSDWLESGETLALRLNDEVNNTSLVIAIELPGTGKVLLFTGDAQRGNWVSWAPLKWNVNGRIITARDLLGRTVLYKVGHHGSHNATLDGSVAADYANLSWLASNAFQDEFVAMIPANTPWAAHKDKPWEHPLRFIEERLLQKARGRVFRSDVDHVAKPGDIAADEWQRFKRTETDLFFGYTVADTAA</sequence>
<reference evidence="2 3" key="1">
    <citation type="journal article" date="2013" name="Genome Biol.">
        <title>Comparative genomics of the core and accessory genomes of 48 Sinorhizobium strains comprising five genospecies.</title>
        <authorList>
            <person name="Sugawara M."/>
            <person name="Epstein B."/>
            <person name="Badgley B.D."/>
            <person name="Unno T."/>
            <person name="Xu L."/>
            <person name="Reese J."/>
            <person name="Gyaneshwar P."/>
            <person name="Denny R."/>
            <person name="Mudge J."/>
            <person name="Bharti A.K."/>
            <person name="Farmer A.D."/>
            <person name="May G.D."/>
            <person name="Woodward J.E."/>
            <person name="Medigue C."/>
            <person name="Vallenet D."/>
            <person name="Lajus A."/>
            <person name="Rouy Z."/>
            <person name="Martinez-Vaz B."/>
            <person name="Tiffin P."/>
            <person name="Young N.D."/>
            <person name="Sadowsky M.J."/>
        </authorList>
    </citation>
    <scope>NUCLEOTIDE SEQUENCE [LARGE SCALE GENOMIC DNA]</scope>
    <source>
        <strain evidence="2 3">USDA4894</strain>
    </source>
</reference>
<name>A0A6N7L7S1_SINTE</name>
<accession>A0A6N7L7S1</accession>
<organism evidence="2 3">
    <name type="scientific">Sinorhizobium terangae</name>
    <dbReference type="NCBI Taxonomy" id="110322"/>
    <lineage>
        <taxon>Bacteria</taxon>
        <taxon>Pseudomonadati</taxon>
        <taxon>Pseudomonadota</taxon>
        <taxon>Alphaproteobacteria</taxon>
        <taxon>Hyphomicrobiales</taxon>
        <taxon>Rhizobiaceae</taxon>
        <taxon>Sinorhizobium/Ensifer group</taxon>
        <taxon>Sinorhizobium</taxon>
    </lineage>
</organism>
<protein>
    <submittedName>
        <fullName evidence="2">MBL fold metallo-hydrolase</fullName>
    </submittedName>
</protein>
<gene>
    <name evidence="2" type="ORF">GHK62_00755</name>
</gene>
<proteinExistence type="predicted"/>
<comment type="caution">
    <text evidence="2">The sequence shown here is derived from an EMBL/GenBank/DDBJ whole genome shotgun (WGS) entry which is preliminary data.</text>
</comment>
<keyword evidence="3" id="KW-1185">Reference proteome</keyword>
<dbReference type="EMBL" id="WITC01000007">
    <property type="protein sequence ID" value="MQX13330.1"/>
    <property type="molecule type" value="Genomic_DNA"/>
</dbReference>
<dbReference type="SUPFAM" id="SSF56281">
    <property type="entry name" value="Metallo-hydrolase/oxidoreductase"/>
    <property type="match status" value="1"/>
</dbReference>
<dbReference type="OrthoDB" id="7177610at2"/>
<feature type="domain" description="Metallo-beta-lactamase" evidence="1">
    <location>
        <begin position="22"/>
        <end position="89"/>
    </location>
</feature>
<keyword evidence="2" id="KW-0378">Hydrolase</keyword>
<dbReference type="AlphaFoldDB" id="A0A6N7L7S1"/>
<dbReference type="InterPro" id="IPR001279">
    <property type="entry name" value="Metallo-B-lactamas"/>
</dbReference>
<dbReference type="PANTHER" id="PTHR30619:SF1">
    <property type="entry name" value="RECOMBINATION PROTEIN 2"/>
    <property type="match status" value="1"/>
</dbReference>
<evidence type="ECO:0000313" key="2">
    <source>
        <dbReference type="EMBL" id="MQX13330.1"/>
    </source>
</evidence>
<dbReference type="Proteomes" id="UP000439983">
    <property type="component" value="Unassembled WGS sequence"/>
</dbReference>
<dbReference type="GO" id="GO:0016787">
    <property type="term" value="F:hydrolase activity"/>
    <property type="evidence" value="ECO:0007669"/>
    <property type="project" value="UniProtKB-KW"/>
</dbReference>
<evidence type="ECO:0000313" key="3">
    <source>
        <dbReference type="Proteomes" id="UP000439983"/>
    </source>
</evidence>
<dbReference type="Pfam" id="PF00753">
    <property type="entry name" value="Lactamase_B"/>
    <property type="match status" value="1"/>
</dbReference>
<dbReference type="Gene3D" id="3.60.15.10">
    <property type="entry name" value="Ribonuclease Z/Hydroxyacylglutathione hydrolase-like"/>
    <property type="match status" value="2"/>
</dbReference>